<dbReference type="NCBIfam" id="NF033542">
    <property type="entry name" value="transpos_IS110"/>
    <property type="match status" value="1"/>
</dbReference>
<accession>A0A7U9XV83</accession>
<dbReference type="KEGG" id="manr:MPAN_015540"/>
<dbReference type="GO" id="GO:0004803">
    <property type="term" value="F:transposase activity"/>
    <property type="evidence" value="ECO:0007669"/>
    <property type="project" value="InterPro"/>
</dbReference>
<dbReference type="AlphaFoldDB" id="A0A7U9XV83"/>
<dbReference type="InterPro" id="IPR047650">
    <property type="entry name" value="Transpos_IS110"/>
</dbReference>
<name>A0A7U9XV83_9MOLU</name>
<dbReference type="Pfam" id="PF01548">
    <property type="entry name" value="DEDD_Tnp_IS110"/>
    <property type="match status" value="1"/>
</dbReference>
<feature type="domain" description="Transposase IS116/IS110/IS902 C-terminal" evidence="2">
    <location>
        <begin position="263"/>
        <end position="348"/>
    </location>
</feature>
<gene>
    <name evidence="3" type="ORF">MPAN_015540</name>
</gene>
<dbReference type="InterPro" id="IPR003346">
    <property type="entry name" value="Transposase_20"/>
</dbReference>
<sequence>MYHVGIDISKFKHNCFIATDAGVKVKEFIFDNNKSGFIELKDSLNCLGKPSQIKIGFESTGHYGINLKSYLSNLGYTYVELNAYLTHMFSKALSLRKTKTDKVDAKVISSMLGSVDYETLHTKFYHMNDLKELVRQRNVYLNSRSKELIKLTNLLDKTFPEFKPFFKNRLGVSALFILKRFKTKARISKLSSSDYELIRSKTKGRITYPKFNGLKQIAKDSIGISSKVYDLLIQTSIHQYEYLTQILKLLDDEIIALFKKTNSKLLTIPGLGIITAATIYAEVGDFKNFSNPAKLVAFAGFDVRIVQSGTQEHYGKLVKHGSSLLRNAIWTYALPAVRFIPTVNDYYHKKKSQGKHHKVILSHICRKLIRMIYYIEYHNVSFDHSMSR</sequence>
<proteinExistence type="predicted"/>
<evidence type="ECO:0000259" key="1">
    <source>
        <dbReference type="Pfam" id="PF01548"/>
    </source>
</evidence>
<dbReference type="RefSeq" id="WP_176239307.1">
    <property type="nucleotide sequence ID" value="NZ_AP024412.1"/>
</dbReference>
<evidence type="ECO:0000313" key="3">
    <source>
        <dbReference type="EMBL" id="BCR36661.1"/>
    </source>
</evidence>
<dbReference type="Proteomes" id="UP000620133">
    <property type="component" value="Chromosome"/>
</dbReference>
<dbReference type="EMBL" id="AP024412">
    <property type="protein sequence ID" value="BCR36661.1"/>
    <property type="molecule type" value="Genomic_DNA"/>
</dbReference>
<dbReference type="GO" id="GO:0003677">
    <property type="term" value="F:DNA binding"/>
    <property type="evidence" value="ECO:0007669"/>
    <property type="project" value="InterPro"/>
</dbReference>
<keyword evidence="4" id="KW-1185">Reference proteome</keyword>
<reference evidence="3" key="1">
    <citation type="submission" date="2021-01" db="EMBL/GenBank/DDBJ databases">
        <title>Draft genome sequence of Acholeplasmataceae bacterium strain Mahy22.</title>
        <authorList>
            <person name="Watanabe M."/>
            <person name="Kojima H."/>
            <person name="Fukui M."/>
        </authorList>
    </citation>
    <scope>NUCLEOTIDE SEQUENCE</scope>
    <source>
        <strain evidence="3">Mahy22</strain>
    </source>
</reference>
<dbReference type="PANTHER" id="PTHR33055">
    <property type="entry name" value="TRANSPOSASE FOR INSERTION SEQUENCE ELEMENT IS1111A"/>
    <property type="match status" value="1"/>
</dbReference>
<dbReference type="PANTHER" id="PTHR33055:SF15">
    <property type="entry name" value="TRANSPOSASE-RELATED"/>
    <property type="match status" value="1"/>
</dbReference>
<dbReference type="GO" id="GO:0006313">
    <property type="term" value="P:DNA transposition"/>
    <property type="evidence" value="ECO:0007669"/>
    <property type="project" value="InterPro"/>
</dbReference>
<protein>
    <submittedName>
        <fullName evidence="3">IS110 family transposase</fullName>
    </submittedName>
</protein>
<feature type="domain" description="Transposase IS110-like N-terminal" evidence="1">
    <location>
        <begin position="4"/>
        <end position="160"/>
    </location>
</feature>
<dbReference type="Pfam" id="PF02371">
    <property type="entry name" value="Transposase_20"/>
    <property type="match status" value="1"/>
</dbReference>
<evidence type="ECO:0000313" key="4">
    <source>
        <dbReference type="Proteomes" id="UP000620133"/>
    </source>
</evidence>
<evidence type="ECO:0000259" key="2">
    <source>
        <dbReference type="Pfam" id="PF02371"/>
    </source>
</evidence>
<organism evidence="3 4">
    <name type="scientific">Mariniplasma anaerobium</name>
    <dbReference type="NCBI Taxonomy" id="2735436"/>
    <lineage>
        <taxon>Bacteria</taxon>
        <taxon>Bacillati</taxon>
        <taxon>Mycoplasmatota</taxon>
        <taxon>Mollicutes</taxon>
        <taxon>Acholeplasmatales</taxon>
        <taxon>Acholeplasmataceae</taxon>
        <taxon>Mariniplasma</taxon>
    </lineage>
</organism>
<dbReference type="InterPro" id="IPR002525">
    <property type="entry name" value="Transp_IS110-like_N"/>
</dbReference>